<proteinExistence type="predicted"/>
<dbReference type="InterPro" id="IPR012677">
    <property type="entry name" value="Nucleotide-bd_a/b_plait_sf"/>
</dbReference>
<organism evidence="1">
    <name type="scientific">Arundo donax</name>
    <name type="common">Giant reed</name>
    <name type="synonym">Donax arundinaceus</name>
    <dbReference type="NCBI Taxonomy" id="35708"/>
    <lineage>
        <taxon>Eukaryota</taxon>
        <taxon>Viridiplantae</taxon>
        <taxon>Streptophyta</taxon>
        <taxon>Embryophyta</taxon>
        <taxon>Tracheophyta</taxon>
        <taxon>Spermatophyta</taxon>
        <taxon>Magnoliopsida</taxon>
        <taxon>Liliopsida</taxon>
        <taxon>Poales</taxon>
        <taxon>Poaceae</taxon>
        <taxon>PACMAD clade</taxon>
        <taxon>Arundinoideae</taxon>
        <taxon>Arundineae</taxon>
        <taxon>Arundo</taxon>
    </lineage>
</organism>
<reference evidence="1" key="2">
    <citation type="journal article" date="2015" name="Data Brief">
        <title>Shoot transcriptome of the giant reed, Arundo donax.</title>
        <authorList>
            <person name="Barrero R.A."/>
            <person name="Guerrero F.D."/>
            <person name="Moolhuijzen P."/>
            <person name="Goolsby J.A."/>
            <person name="Tidwell J."/>
            <person name="Bellgard S.E."/>
            <person name="Bellgard M.I."/>
        </authorList>
    </citation>
    <scope>NUCLEOTIDE SEQUENCE</scope>
    <source>
        <tissue evidence="1">Shoot tissue taken approximately 20 cm above the soil surface</tissue>
    </source>
</reference>
<dbReference type="Gene3D" id="3.30.70.330">
    <property type="match status" value="1"/>
</dbReference>
<dbReference type="InterPro" id="IPR035979">
    <property type="entry name" value="RBD_domain_sf"/>
</dbReference>
<evidence type="ECO:0008006" key="2">
    <source>
        <dbReference type="Google" id="ProtNLM"/>
    </source>
</evidence>
<protein>
    <recommendedName>
        <fullName evidence="2">RRM domain-containing protein</fullName>
    </recommendedName>
</protein>
<dbReference type="AlphaFoldDB" id="A0A0A9DLA8"/>
<name>A0A0A9DLA8_ARUDO</name>
<evidence type="ECO:0000313" key="1">
    <source>
        <dbReference type="EMBL" id="JAD88566.1"/>
    </source>
</evidence>
<reference evidence="1" key="1">
    <citation type="submission" date="2014-09" db="EMBL/GenBank/DDBJ databases">
        <authorList>
            <person name="Magalhaes I.L.F."/>
            <person name="Oliveira U."/>
            <person name="Santos F.R."/>
            <person name="Vidigal T.H.D.A."/>
            <person name="Brescovit A.D."/>
            <person name="Santos A.J."/>
        </authorList>
    </citation>
    <scope>NUCLEOTIDE SEQUENCE</scope>
    <source>
        <tissue evidence="1">Shoot tissue taken approximately 20 cm above the soil surface</tissue>
    </source>
</reference>
<sequence length="95" mass="10180">MGRPVKLDLAIERGAYAPGSGRDNSSFKQYAPRSGNTVFIKGFDTSAGVDQIRSSLEEHFGSCGEITRISIPKDFESGQCKGSVGSPHRNALYLG</sequence>
<dbReference type="EMBL" id="GBRH01209329">
    <property type="protein sequence ID" value="JAD88566.1"/>
    <property type="molecule type" value="Transcribed_RNA"/>
</dbReference>
<accession>A0A0A9DLA8</accession>
<dbReference type="SUPFAM" id="SSF54928">
    <property type="entry name" value="RNA-binding domain, RBD"/>
    <property type="match status" value="1"/>
</dbReference>
<dbReference type="GO" id="GO:0003676">
    <property type="term" value="F:nucleic acid binding"/>
    <property type="evidence" value="ECO:0007669"/>
    <property type="project" value="InterPro"/>
</dbReference>